<name>A0ABU0L7S0_9BACL</name>
<evidence type="ECO:0000313" key="3">
    <source>
        <dbReference type="Proteomes" id="UP001242811"/>
    </source>
</evidence>
<dbReference type="Proteomes" id="UP001242811">
    <property type="component" value="Unassembled WGS sequence"/>
</dbReference>
<dbReference type="RefSeq" id="WP_244316050.1">
    <property type="nucleotide sequence ID" value="NZ_CP045298.1"/>
</dbReference>
<keyword evidence="1" id="KW-1133">Transmembrane helix</keyword>
<sequence length="57" mass="6088">MNRLGTVIGFTFRQKARTKSFVITTLVLALLITIGMNLPYLISLFKGEGMGGAGGGR</sequence>
<keyword evidence="1" id="KW-0472">Membrane</keyword>
<proteinExistence type="predicted"/>
<keyword evidence="1" id="KW-0812">Transmembrane</keyword>
<evidence type="ECO:0000256" key="1">
    <source>
        <dbReference type="SAM" id="Phobius"/>
    </source>
</evidence>
<evidence type="ECO:0000313" key="2">
    <source>
        <dbReference type="EMBL" id="MDQ0497339.1"/>
    </source>
</evidence>
<protein>
    <submittedName>
        <fullName evidence="2">ABC-type Na+ efflux pump permease subunit</fullName>
    </submittedName>
</protein>
<accession>A0ABU0L7S0</accession>
<gene>
    <name evidence="2" type="ORF">QOZ95_005580</name>
</gene>
<reference evidence="2 3" key="1">
    <citation type="submission" date="2023-07" db="EMBL/GenBank/DDBJ databases">
        <title>Genomic Encyclopedia of Type Strains, Phase IV (KMG-IV): sequencing the most valuable type-strain genomes for metagenomic binning, comparative biology and taxonomic classification.</title>
        <authorList>
            <person name="Goeker M."/>
        </authorList>
    </citation>
    <scope>NUCLEOTIDE SEQUENCE [LARGE SCALE GENOMIC DNA]</scope>
    <source>
        <strain evidence="2 3">DSM 14914</strain>
    </source>
</reference>
<organism evidence="2 3">
    <name type="scientific">Paenibacillus brasilensis</name>
    <dbReference type="NCBI Taxonomy" id="128574"/>
    <lineage>
        <taxon>Bacteria</taxon>
        <taxon>Bacillati</taxon>
        <taxon>Bacillota</taxon>
        <taxon>Bacilli</taxon>
        <taxon>Bacillales</taxon>
        <taxon>Paenibacillaceae</taxon>
        <taxon>Paenibacillus</taxon>
    </lineage>
</organism>
<keyword evidence="3" id="KW-1185">Reference proteome</keyword>
<feature type="transmembrane region" description="Helical" evidence="1">
    <location>
        <begin position="21"/>
        <end position="42"/>
    </location>
</feature>
<comment type="caution">
    <text evidence="2">The sequence shown here is derived from an EMBL/GenBank/DDBJ whole genome shotgun (WGS) entry which is preliminary data.</text>
</comment>
<dbReference type="EMBL" id="JAUSWA010000072">
    <property type="protein sequence ID" value="MDQ0497339.1"/>
    <property type="molecule type" value="Genomic_DNA"/>
</dbReference>